<dbReference type="PROSITE" id="PS00012">
    <property type="entry name" value="PHOSPHOPANTETHEINE"/>
    <property type="match status" value="1"/>
</dbReference>
<name>A0AAW0QNK8_9PEZI</name>
<dbReference type="Gene3D" id="3.40.50.12780">
    <property type="entry name" value="N-terminal domain of ligase-like"/>
    <property type="match status" value="1"/>
</dbReference>
<dbReference type="InterPro" id="IPR020845">
    <property type="entry name" value="AMP-binding_CS"/>
</dbReference>
<dbReference type="InterPro" id="IPR001242">
    <property type="entry name" value="Condensation_dom"/>
</dbReference>
<keyword evidence="2" id="KW-0597">Phosphoprotein</keyword>
<dbReference type="SUPFAM" id="SSF52777">
    <property type="entry name" value="CoA-dependent acyltransferases"/>
    <property type="match status" value="4"/>
</dbReference>
<dbReference type="Gene3D" id="1.10.1200.10">
    <property type="entry name" value="ACP-like"/>
    <property type="match status" value="1"/>
</dbReference>
<dbReference type="Gene3D" id="3.30.300.30">
    <property type="match status" value="1"/>
</dbReference>
<dbReference type="Pfam" id="PF00550">
    <property type="entry name" value="PP-binding"/>
    <property type="match status" value="1"/>
</dbReference>
<evidence type="ECO:0000259" key="5">
    <source>
        <dbReference type="PROSITE" id="PS50075"/>
    </source>
</evidence>
<dbReference type="PROSITE" id="PS00455">
    <property type="entry name" value="AMP_BINDING"/>
    <property type="match status" value="1"/>
</dbReference>
<reference evidence="6 7" key="1">
    <citation type="submission" date="2023-01" db="EMBL/GenBank/DDBJ databases">
        <title>Analysis of 21 Apiospora genomes using comparative genomics revels a genus with tremendous synthesis potential of carbohydrate active enzymes and secondary metabolites.</title>
        <authorList>
            <person name="Sorensen T."/>
        </authorList>
    </citation>
    <scope>NUCLEOTIDE SEQUENCE [LARGE SCALE GENOMIC DNA]</scope>
    <source>
        <strain evidence="6 7">CBS 117206</strain>
    </source>
</reference>
<dbReference type="SUPFAM" id="SSF47336">
    <property type="entry name" value="ACP-like"/>
    <property type="match status" value="1"/>
</dbReference>
<dbReference type="GO" id="GO:0031177">
    <property type="term" value="F:phosphopantetheine binding"/>
    <property type="evidence" value="ECO:0007669"/>
    <property type="project" value="InterPro"/>
</dbReference>
<dbReference type="CDD" id="cd19537">
    <property type="entry name" value="C_NRPS-like"/>
    <property type="match status" value="1"/>
</dbReference>
<organism evidence="6 7">
    <name type="scientific">Apiospora kogelbergensis</name>
    <dbReference type="NCBI Taxonomy" id="1337665"/>
    <lineage>
        <taxon>Eukaryota</taxon>
        <taxon>Fungi</taxon>
        <taxon>Dikarya</taxon>
        <taxon>Ascomycota</taxon>
        <taxon>Pezizomycotina</taxon>
        <taxon>Sordariomycetes</taxon>
        <taxon>Xylariomycetidae</taxon>
        <taxon>Amphisphaeriales</taxon>
        <taxon>Apiosporaceae</taxon>
        <taxon>Apiospora</taxon>
    </lineage>
</organism>
<dbReference type="InterPro" id="IPR009081">
    <property type="entry name" value="PP-bd_ACP"/>
</dbReference>
<dbReference type="PANTHER" id="PTHR45527:SF11">
    <property type="entry name" value="NONRIBOSOMAL PEPTIDE SYNTHETASE 5"/>
    <property type="match status" value="1"/>
</dbReference>
<proteinExistence type="inferred from homology"/>
<dbReference type="GO" id="GO:0005737">
    <property type="term" value="C:cytoplasm"/>
    <property type="evidence" value="ECO:0007669"/>
    <property type="project" value="TreeGrafter"/>
</dbReference>
<dbReference type="GO" id="GO:0043041">
    <property type="term" value="P:amino acid activation for nonribosomal peptide biosynthetic process"/>
    <property type="evidence" value="ECO:0007669"/>
    <property type="project" value="TreeGrafter"/>
</dbReference>
<protein>
    <submittedName>
        <fullName evidence="6">Tyrocidine synthetase 1</fullName>
    </submittedName>
</protein>
<dbReference type="PANTHER" id="PTHR45527">
    <property type="entry name" value="NONRIBOSOMAL PEPTIDE SYNTHETASE"/>
    <property type="match status" value="1"/>
</dbReference>
<evidence type="ECO:0000256" key="4">
    <source>
        <dbReference type="ARBA" id="ARBA00029454"/>
    </source>
</evidence>
<dbReference type="InterPro" id="IPR020806">
    <property type="entry name" value="PKS_PP-bd"/>
</dbReference>
<dbReference type="Gene3D" id="3.30.559.30">
    <property type="entry name" value="Nonribosomal peptide synthetase, condensation domain"/>
    <property type="match status" value="2"/>
</dbReference>
<dbReference type="InterPro" id="IPR006162">
    <property type="entry name" value="Ppantetheine_attach_site"/>
</dbReference>
<dbReference type="SMART" id="SM00823">
    <property type="entry name" value="PKS_PP"/>
    <property type="match status" value="1"/>
</dbReference>
<dbReference type="Pfam" id="PF00668">
    <property type="entry name" value="Condensation"/>
    <property type="match status" value="2"/>
</dbReference>
<keyword evidence="1" id="KW-0596">Phosphopantetheine</keyword>
<evidence type="ECO:0000313" key="7">
    <source>
        <dbReference type="Proteomes" id="UP001392437"/>
    </source>
</evidence>
<evidence type="ECO:0000256" key="1">
    <source>
        <dbReference type="ARBA" id="ARBA00022450"/>
    </source>
</evidence>
<sequence length="1534" mass="169542">MIASSCRDKQLLVTVAMLMGLDSIECIVHELEKTSTSLGFRNQAYPKPLPEQAGLPENCHTLLPPINHHNGVVTEATDIQLSLIHGSRTRTGHNVIRYSETYQTHDIPEIKRAWRAIVMTEPIFRTIFEDQDNTYRVKETENAPFIWKNMTVTDPTIYESPPALDDLDTDFMHVAFQVIHLQSTSGEAVESKVIWNVHHALMDGYSAMLVLNKHRAILAGERPNPSPSFVSFLGEVTAFRQTQNDTSHIFWDSQRDSLRAANCDLLLRSPISPVTPLYAREDVMMEISAADLSRHARAAGVTAATIFYTAWALTLSRYVDSNHVSFGVVLSGRTIPIAGVEQVIGPLINLVPFSISLPSCLNSADLLKSVFKRSIELDTFQWNVPSCYAKQTFASILDIHFEAPLLRNSPLNLLKEPETSVVSEIPLRVDIQLGGYVRLYYHEHRFYGDDIKRLGRTFARAVSAVTNPGLTVEQCQKQLATYESHSLSGIGNFFSVSTATFSAYNCTLVDLFHRAAQANLEAIAVEKGTETLTYSDLLSLSGRASAHLALYIKPGDVVCVHADRTVSWIVAIYAVLEAGGIYCPLDADLPGAVRDQIFSQSGSRVFIGPNKSSPKTQRPNGWTLPLEELLGRSNNQEAVKTVKGGIVSIGPKAGAYVCFTSGSSGSPKGVLCSHQSLVAFQQDFDVRLRSRPGWRVGQVMSPGFDGSIHEIFSALSYGATLVLRASADPLENLSSVDAAILVPSVAILLRPQDYPSLRVLYLVGEAVSQALCDKWTGEVATYNMYGPTEATCGATIKKLQPHQLPTLGKPNPSTRVYVLDSQRQLVPKGVIGTIYLAGVQISQGYINKPRETAERFLPDCLGYGPDERMYLTGDRGYWNEQGELCFCGRSDRELKLRGFRVDLDDIEVRIQNAVHGCTGVAVACRDDGSLLAQVQPRDLDGAEVQQLLSGVLPSYMVPRHIVPVSAFPRTNAGKLDYNEVKHTVISSPGPPSTFISKRLLQDVAKIWNDILGLSDVTLDADSDFLELGGHSISQLQLANRLSKLFSCSISPVFVMQSATLGELVDALQRHLSAPGRLSTPEVLKESPLSPIELEWCSRYRFAGSSTSSFNVAFGFALGPITEITKLEDAWNFVLDRHEILKSSFKWTSDSSVQKELAREPPHVRRMDTINIEQEINETFDLERDSLIRVLLAPDALVLVASHIIYDYTSLKLMLQEVSHTYTGVQLPPPLSLAQRAATGARATPVQAAFWKEYLRDVPTPNHSIGSWKSRDSCDGTSYVTRLPREVCAKLRRYVRRKRMTPHQVALAAVSMALQYHAETFDIILGVPHLGRRSCLEQERVGLFLEPMPVRIRYPPPPSLPSSSTTGALPPSLKENIKDFTKVVQEASQRALGHSMPWHQILDAVGAETKLPDWPLFDVMVSYHEGMGNTHMAGTDAVPICMWTGGSKFKLMVEFSEANDDCLLMRLEYSHECFDAMSILVVASLIATTFVLTVEDRSFEEIRGSLGQVRDGVVPKDNVTSSEADDLFGMKFEDL</sequence>
<dbReference type="PROSITE" id="PS50075">
    <property type="entry name" value="CARRIER"/>
    <property type="match status" value="1"/>
</dbReference>
<dbReference type="GO" id="GO:0016874">
    <property type="term" value="F:ligase activity"/>
    <property type="evidence" value="ECO:0007669"/>
    <property type="project" value="UniProtKB-KW"/>
</dbReference>
<dbReference type="InterPro" id="IPR042099">
    <property type="entry name" value="ANL_N_sf"/>
</dbReference>
<dbReference type="Proteomes" id="UP001392437">
    <property type="component" value="Unassembled WGS sequence"/>
</dbReference>
<comment type="similarity">
    <text evidence="4">Belongs to the NRP synthetase family.</text>
</comment>
<dbReference type="GO" id="GO:0044550">
    <property type="term" value="P:secondary metabolite biosynthetic process"/>
    <property type="evidence" value="ECO:0007669"/>
    <property type="project" value="TreeGrafter"/>
</dbReference>
<keyword evidence="3" id="KW-0436">Ligase</keyword>
<evidence type="ECO:0000256" key="2">
    <source>
        <dbReference type="ARBA" id="ARBA00022553"/>
    </source>
</evidence>
<feature type="domain" description="Carrier" evidence="5">
    <location>
        <begin position="994"/>
        <end position="1071"/>
    </location>
</feature>
<dbReference type="EMBL" id="JAQQWP010000008">
    <property type="protein sequence ID" value="KAK8105164.1"/>
    <property type="molecule type" value="Genomic_DNA"/>
</dbReference>
<dbReference type="Gene3D" id="3.30.559.10">
    <property type="entry name" value="Chloramphenicol acetyltransferase-like domain"/>
    <property type="match status" value="2"/>
</dbReference>
<dbReference type="Pfam" id="PF00501">
    <property type="entry name" value="AMP-binding"/>
    <property type="match status" value="1"/>
</dbReference>
<dbReference type="InterPro" id="IPR023213">
    <property type="entry name" value="CAT-like_dom_sf"/>
</dbReference>
<evidence type="ECO:0000256" key="3">
    <source>
        <dbReference type="ARBA" id="ARBA00022598"/>
    </source>
</evidence>
<accession>A0AAW0QNK8</accession>
<dbReference type="InterPro" id="IPR045851">
    <property type="entry name" value="AMP-bd_C_sf"/>
</dbReference>
<comment type="caution">
    <text evidence="6">The sequence shown here is derived from an EMBL/GenBank/DDBJ whole genome shotgun (WGS) entry which is preliminary data.</text>
</comment>
<evidence type="ECO:0000313" key="6">
    <source>
        <dbReference type="EMBL" id="KAK8105164.1"/>
    </source>
</evidence>
<dbReference type="InterPro" id="IPR000873">
    <property type="entry name" value="AMP-dep_synth/lig_dom"/>
</dbReference>
<dbReference type="InterPro" id="IPR036736">
    <property type="entry name" value="ACP-like_sf"/>
</dbReference>
<gene>
    <name evidence="6" type="ORF">PG999_008523</name>
</gene>
<keyword evidence="7" id="KW-1185">Reference proteome</keyword>
<dbReference type="SUPFAM" id="SSF56801">
    <property type="entry name" value="Acetyl-CoA synthetase-like"/>
    <property type="match status" value="1"/>
</dbReference>